<dbReference type="PANTHER" id="PTHR37300:SF1">
    <property type="entry name" value="UPF0291 PROTEIN YNZC"/>
    <property type="match status" value="1"/>
</dbReference>
<accession>A0ABV1HDB4</accession>
<sequence>MDQKKIDRINALYHKSKAEGLTEAEKKEQALLRKEYIASVRSNLRAQLNNIDVKEADGSIVNLGKKYGNKGAN</sequence>
<dbReference type="EMBL" id="JBBMEX010000006">
    <property type="protein sequence ID" value="MEQ2557715.1"/>
    <property type="molecule type" value="Genomic_DNA"/>
</dbReference>
<dbReference type="Gene3D" id="1.10.287.540">
    <property type="entry name" value="Helix hairpin bin"/>
    <property type="match status" value="1"/>
</dbReference>
<dbReference type="RefSeq" id="WP_353530768.1">
    <property type="nucleotide sequence ID" value="NZ_JBBMEX010000006.1"/>
</dbReference>
<name>A0ABV1HDB4_9FIRM</name>
<keyword evidence="4" id="KW-1185">Reference proteome</keyword>
<dbReference type="HAMAP" id="MF_01103">
    <property type="entry name" value="UPF0291"/>
    <property type="match status" value="1"/>
</dbReference>
<comment type="caution">
    <text evidence="3">The sequence shown here is derived from an EMBL/GenBank/DDBJ whole genome shotgun (WGS) entry which is preliminary data.</text>
</comment>
<gene>
    <name evidence="3" type="ORF">WMO43_07510</name>
</gene>
<evidence type="ECO:0000313" key="4">
    <source>
        <dbReference type="Proteomes" id="UP001454489"/>
    </source>
</evidence>
<dbReference type="SUPFAM" id="SSF158221">
    <property type="entry name" value="YnzC-like"/>
    <property type="match status" value="1"/>
</dbReference>
<keyword evidence="1 2" id="KW-0963">Cytoplasm</keyword>
<comment type="similarity">
    <text evidence="2">Belongs to the UPF0291 family.</text>
</comment>
<evidence type="ECO:0000313" key="3">
    <source>
        <dbReference type="EMBL" id="MEQ2557715.1"/>
    </source>
</evidence>
<dbReference type="Proteomes" id="UP001454489">
    <property type="component" value="Unassembled WGS sequence"/>
</dbReference>
<organism evidence="3 4">
    <name type="scientific">Maccoyibacter intestinihominis</name>
    <dbReference type="NCBI Taxonomy" id="3133499"/>
    <lineage>
        <taxon>Bacteria</taxon>
        <taxon>Bacillati</taxon>
        <taxon>Bacillota</taxon>
        <taxon>Clostridia</taxon>
        <taxon>Lachnospirales</taxon>
        <taxon>Lachnospiraceae</taxon>
        <taxon>Maccoyibacter</taxon>
    </lineage>
</organism>
<reference evidence="3 4" key="1">
    <citation type="submission" date="2024-03" db="EMBL/GenBank/DDBJ databases">
        <title>Human intestinal bacterial collection.</title>
        <authorList>
            <person name="Pauvert C."/>
            <person name="Hitch T.C.A."/>
            <person name="Clavel T."/>
        </authorList>
    </citation>
    <scope>NUCLEOTIDE SEQUENCE [LARGE SCALE GENOMIC DNA]</scope>
    <source>
        <strain evidence="3 4">CLA-AA-H185</strain>
    </source>
</reference>
<proteinExistence type="inferred from homology"/>
<evidence type="ECO:0000256" key="2">
    <source>
        <dbReference type="HAMAP-Rule" id="MF_01103"/>
    </source>
</evidence>
<protein>
    <recommendedName>
        <fullName evidence="2">UPF0291 protein WMO43_07510</fullName>
    </recommendedName>
</protein>
<dbReference type="PANTHER" id="PTHR37300">
    <property type="entry name" value="UPF0291 PROTEIN CBO2609/CLC_2481"/>
    <property type="match status" value="1"/>
</dbReference>
<evidence type="ECO:0000256" key="1">
    <source>
        <dbReference type="ARBA" id="ARBA00022490"/>
    </source>
</evidence>
<dbReference type="Pfam" id="PF05979">
    <property type="entry name" value="DUF896"/>
    <property type="match status" value="1"/>
</dbReference>
<comment type="subcellular location">
    <subcellularLocation>
        <location evidence="2">Cytoplasm</location>
    </subcellularLocation>
</comment>
<dbReference type="InterPro" id="IPR009242">
    <property type="entry name" value="DUF896"/>
</dbReference>